<keyword evidence="7" id="KW-0931">ER-Golgi transport</keyword>
<dbReference type="PANTHER" id="PTHR23284:SF0">
    <property type="entry name" value="PROLACTIN REGULATORY ELEMENT-BINDING PROTEIN"/>
    <property type="match status" value="1"/>
</dbReference>
<evidence type="ECO:0000313" key="15">
    <source>
        <dbReference type="WBParaSite" id="NBR_0001986201-mRNA-1"/>
    </source>
</evidence>
<dbReference type="SUPFAM" id="SSF50978">
    <property type="entry name" value="WD40 repeat-like"/>
    <property type="match status" value="1"/>
</dbReference>
<dbReference type="PROSITE" id="PS50082">
    <property type="entry name" value="WD_REPEATS_2"/>
    <property type="match status" value="2"/>
</dbReference>
<keyword evidence="3 11" id="KW-0853">WD repeat</keyword>
<accession>A0A0N4YRJ0</accession>
<dbReference type="Gene3D" id="2.130.10.10">
    <property type="entry name" value="YVTN repeat-like/Quinoprotein amine dehydrogenase"/>
    <property type="match status" value="1"/>
</dbReference>
<feature type="repeat" description="WD" evidence="11">
    <location>
        <begin position="159"/>
        <end position="177"/>
    </location>
</feature>
<keyword evidence="5" id="KW-0677">Repeat</keyword>
<evidence type="ECO:0000256" key="8">
    <source>
        <dbReference type="ARBA" id="ARBA00022927"/>
    </source>
</evidence>
<keyword evidence="6" id="KW-0256">Endoplasmic reticulum</keyword>
<evidence type="ECO:0000256" key="11">
    <source>
        <dbReference type="PROSITE-ProRule" id="PRU00221"/>
    </source>
</evidence>
<dbReference type="EMBL" id="UYSL01024564">
    <property type="protein sequence ID" value="VDL83599.1"/>
    <property type="molecule type" value="Genomic_DNA"/>
</dbReference>
<evidence type="ECO:0000256" key="10">
    <source>
        <dbReference type="ARBA" id="ARBA00023136"/>
    </source>
</evidence>
<keyword evidence="9 12" id="KW-1133">Transmembrane helix</keyword>
<dbReference type="OMA" id="KSAPSIC"/>
<dbReference type="InterPro" id="IPR001680">
    <property type="entry name" value="WD40_rpt"/>
</dbReference>
<feature type="transmembrane region" description="Helical" evidence="12">
    <location>
        <begin position="318"/>
        <end position="338"/>
    </location>
</feature>
<gene>
    <name evidence="13" type="ORF">NBR_LOCUS19863</name>
</gene>
<reference evidence="13 14" key="2">
    <citation type="submission" date="2018-11" db="EMBL/GenBank/DDBJ databases">
        <authorList>
            <consortium name="Pathogen Informatics"/>
        </authorList>
    </citation>
    <scope>NUCLEOTIDE SEQUENCE [LARGE SCALE GENOMIC DNA]</scope>
</reference>
<evidence type="ECO:0000256" key="6">
    <source>
        <dbReference type="ARBA" id="ARBA00022824"/>
    </source>
</evidence>
<evidence type="ECO:0000256" key="1">
    <source>
        <dbReference type="ARBA" id="ARBA00004389"/>
    </source>
</evidence>
<evidence type="ECO:0000256" key="3">
    <source>
        <dbReference type="ARBA" id="ARBA00022574"/>
    </source>
</evidence>
<proteinExistence type="predicted"/>
<evidence type="ECO:0000313" key="13">
    <source>
        <dbReference type="EMBL" id="VDL83599.1"/>
    </source>
</evidence>
<evidence type="ECO:0000256" key="9">
    <source>
        <dbReference type="ARBA" id="ARBA00022989"/>
    </source>
</evidence>
<dbReference type="InterPro" id="IPR015943">
    <property type="entry name" value="WD40/YVTN_repeat-like_dom_sf"/>
</dbReference>
<keyword evidence="14" id="KW-1185">Reference proteome</keyword>
<keyword evidence="4 12" id="KW-0812">Transmembrane</keyword>
<dbReference type="WBParaSite" id="NBR_0001986201-mRNA-1">
    <property type="protein sequence ID" value="NBR_0001986201-mRNA-1"/>
    <property type="gene ID" value="NBR_0001986201"/>
</dbReference>
<keyword evidence="8" id="KW-0653">Protein transport</keyword>
<dbReference type="PROSITE" id="PS50294">
    <property type="entry name" value="WD_REPEATS_REGION"/>
    <property type="match status" value="1"/>
</dbReference>
<dbReference type="Proteomes" id="UP000271162">
    <property type="component" value="Unassembled WGS sequence"/>
</dbReference>
<organism evidence="15">
    <name type="scientific">Nippostrongylus brasiliensis</name>
    <name type="common">Rat hookworm</name>
    <dbReference type="NCBI Taxonomy" id="27835"/>
    <lineage>
        <taxon>Eukaryota</taxon>
        <taxon>Metazoa</taxon>
        <taxon>Ecdysozoa</taxon>
        <taxon>Nematoda</taxon>
        <taxon>Chromadorea</taxon>
        <taxon>Rhabditida</taxon>
        <taxon>Rhabditina</taxon>
        <taxon>Rhabditomorpha</taxon>
        <taxon>Strongyloidea</taxon>
        <taxon>Heligmosomidae</taxon>
        <taxon>Nippostrongylus</taxon>
    </lineage>
</organism>
<dbReference type="GO" id="GO:0005085">
    <property type="term" value="F:guanyl-nucleotide exchange factor activity"/>
    <property type="evidence" value="ECO:0007669"/>
    <property type="project" value="InterPro"/>
</dbReference>
<dbReference type="GO" id="GO:0003400">
    <property type="term" value="P:regulation of COPII vesicle coating"/>
    <property type="evidence" value="ECO:0007669"/>
    <property type="project" value="TreeGrafter"/>
</dbReference>
<dbReference type="Pfam" id="PF00400">
    <property type="entry name" value="WD40"/>
    <property type="match status" value="2"/>
</dbReference>
<protein>
    <submittedName>
        <fullName evidence="15">Prolactin regulatory element-binding protein (inferred by orthology to a human protein)</fullName>
    </submittedName>
</protein>
<comment type="subcellular location">
    <subcellularLocation>
        <location evidence="1">Endoplasmic reticulum membrane</location>
        <topology evidence="1">Single-pass membrane protein</topology>
    </subcellularLocation>
</comment>
<dbReference type="GO" id="GO:0015031">
    <property type="term" value="P:protein transport"/>
    <property type="evidence" value="ECO:0007669"/>
    <property type="project" value="UniProtKB-KW"/>
</dbReference>
<dbReference type="GO" id="GO:0006888">
    <property type="term" value="P:endoplasmic reticulum to Golgi vesicle-mediated transport"/>
    <property type="evidence" value="ECO:0007669"/>
    <property type="project" value="TreeGrafter"/>
</dbReference>
<keyword evidence="2" id="KW-0813">Transport</keyword>
<evidence type="ECO:0000256" key="12">
    <source>
        <dbReference type="SAM" id="Phobius"/>
    </source>
</evidence>
<dbReference type="SMART" id="SM00320">
    <property type="entry name" value="WD40"/>
    <property type="match status" value="2"/>
</dbReference>
<evidence type="ECO:0000256" key="4">
    <source>
        <dbReference type="ARBA" id="ARBA00022692"/>
    </source>
</evidence>
<dbReference type="AlphaFoldDB" id="A0A0N4YRJ0"/>
<dbReference type="PROSITE" id="PS00678">
    <property type="entry name" value="WD_REPEATS_1"/>
    <property type="match status" value="1"/>
</dbReference>
<dbReference type="InterPro" id="IPR036322">
    <property type="entry name" value="WD40_repeat_dom_sf"/>
</dbReference>
<evidence type="ECO:0000256" key="2">
    <source>
        <dbReference type="ARBA" id="ARBA00022448"/>
    </source>
</evidence>
<evidence type="ECO:0000313" key="14">
    <source>
        <dbReference type="Proteomes" id="UP000271162"/>
    </source>
</evidence>
<dbReference type="PANTHER" id="PTHR23284">
    <property type="entry name" value="PROLACTIN REGULATORY ELEMENT BINDING PROTEIN"/>
    <property type="match status" value="1"/>
</dbReference>
<evidence type="ECO:0000256" key="7">
    <source>
        <dbReference type="ARBA" id="ARBA00022892"/>
    </source>
</evidence>
<evidence type="ECO:0000256" key="5">
    <source>
        <dbReference type="ARBA" id="ARBA00022737"/>
    </source>
</evidence>
<dbReference type="InterPro" id="IPR045260">
    <property type="entry name" value="Sec12-like"/>
</dbReference>
<dbReference type="InterPro" id="IPR019775">
    <property type="entry name" value="WD40_repeat_CS"/>
</dbReference>
<feature type="repeat" description="WD" evidence="11">
    <location>
        <begin position="195"/>
        <end position="236"/>
    </location>
</feature>
<dbReference type="STRING" id="27835.A0A0N4YRJ0"/>
<name>A0A0N4YRJ0_NIPBR</name>
<keyword evidence="10 12" id="KW-0472">Membrane</keyword>
<sequence length="339" mass="37077">MGSGSSKVEPPVVVSSKIPLFCLKKLGPRHVLVAGGGGESKTGVLNLMQSYLITFGNRGVSKSTTPILAKLVETIDTDIYATMNMDVVCCSNPENGRYLIAAGHGQYCDVYETTGYRSAKDESDNDALSLAIRSVGRLTTSEKVESFQKCVRFDRSTAGKRVVTGGEDGRIRVWNTRALVEDRSPETVHDPILDIEAHKSDVFDIDIALDGRIIISVGHDGQAKLWDMNLGTLIREIPFPNECPTGYKETHGIFVTAVEFLDRTAPDALSLVPQPTSGPLRQIPGPAACARASLISLSADQTIQVHNLPFETRSPTMFLIKLFLLSLILYYVIWCLYLL</sequence>
<reference evidence="15" key="1">
    <citation type="submission" date="2017-02" db="UniProtKB">
        <authorList>
            <consortium name="WormBaseParasite"/>
        </authorList>
    </citation>
    <scope>IDENTIFICATION</scope>
</reference>
<dbReference type="GO" id="GO:0005789">
    <property type="term" value="C:endoplasmic reticulum membrane"/>
    <property type="evidence" value="ECO:0007669"/>
    <property type="project" value="UniProtKB-SubCell"/>
</dbReference>